<evidence type="ECO:0000256" key="3">
    <source>
        <dbReference type="ARBA" id="ARBA00022679"/>
    </source>
</evidence>
<keyword evidence="1" id="KW-1003">Cell membrane</keyword>
<comment type="caution">
    <text evidence="10">The sequence shown here is derived from an EMBL/GenBank/DDBJ whole genome shotgun (WGS) entry which is preliminary data.</text>
</comment>
<dbReference type="PANTHER" id="PTHR48090:SF3">
    <property type="entry name" value="UNDECAPRENYL-PHOSPHATE 4-DEOXY-4-FORMAMIDO-L-ARABINOSE TRANSFERASE"/>
    <property type="match status" value="1"/>
</dbReference>
<evidence type="ECO:0000256" key="8">
    <source>
        <dbReference type="SAM" id="Phobius"/>
    </source>
</evidence>
<keyword evidence="7 8" id="KW-0472">Membrane</keyword>
<dbReference type="RefSeq" id="WP_236099556.1">
    <property type="nucleotide sequence ID" value="NZ_JAKGUD010000008.1"/>
</dbReference>
<dbReference type="EMBL" id="JAKGUD010000008">
    <property type="protein sequence ID" value="MCF4142838.1"/>
    <property type="molecule type" value="Genomic_DNA"/>
</dbReference>
<dbReference type="Pfam" id="PF00535">
    <property type="entry name" value="Glycos_transf_2"/>
    <property type="match status" value="1"/>
</dbReference>
<dbReference type="InterPro" id="IPR050256">
    <property type="entry name" value="Glycosyltransferase_2"/>
</dbReference>
<proteinExistence type="predicted"/>
<evidence type="ECO:0000313" key="10">
    <source>
        <dbReference type="EMBL" id="MCF4142838.1"/>
    </source>
</evidence>
<feature type="domain" description="Glycosyltransferase 2-like" evidence="9">
    <location>
        <begin position="6"/>
        <end position="166"/>
    </location>
</feature>
<feature type="transmembrane region" description="Helical" evidence="8">
    <location>
        <begin position="263"/>
        <end position="283"/>
    </location>
</feature>
<dbReference type="SUPFAM" id="SSF53448">
    <property type="entry name" value="Nucleotide-diphospho-sugar transferases"/>
    <property type="match status" value="1"/>
</dbReference>
<reference evidence="10 11" key="1">
    <citation type="submission" date="2022-01" db="EMBL/GenBank/DDBJ databases">
        <title>Dethiosulfovibrio faecalis sp. nov., a novel proteolytic, non-sulfur-reducing bacterium isolated from a marine aquaculture solid waste bioreactor.</title>
        <authorList>
            <person name="Grabowski S."/>
            <person name="Apolinario E."/>
            <person name="Schneider N."/>
            <person name="Marshall C.W."/>
            <person name="Sowers K.R."/>
        </authorList>
    </citation>
    <scope>NUCLEOTIDE SEQUENCE [LARGE SCALE GENOMIC DNA]</scope>
    <source>
        <strain evidence="10 11">DSM 12537</strain>
    </source>
</reference>
<dbReference type="EC" id="2.4.-.-" evidence="10"/>
<accession>A0ABS9ENS4</accession>
<name>A0ABS9ENS4_9BACT</name>
<protein>
    <submittedName>
        <fullName evidence="10">Glycosyltransferase</fullName>
        <ecNumber evidence="10">2.4.-.-</ecNumber>
    </submittedName>
</protein>
<dbReference type="Proteomes" id="UP001200430">
    <property type="component" value="Unassembled WGS sequence"/>
</dbReference>
<keyword evidence="5" id="KW-0448">Lipopolysaccharide biosynthesis</keyword>
<feature type="transmembrane region" description="Helical" evidence="8">
    <location>
        <begin position="230"/>
        <end position="251"/>
    </location>
</feature>
<dbReference type="Gene3D" id="3.90.550.10">
    <property type="entry name" value="Spore Coat Polysaccharide Biosynthesis Protein SpsA, Chain A"/>
    <property type="match status" value="1"/>
</dbReference>
<keyword evidence="3 10" id="KW-0808">Transferase</keyword>
<evidence type="ECO:0000256" key="4">
    <source>
        <dbReference type="ARBA" id="ARBA00022692"/>
    </source>
</evidence>
<gene>
    <name evidence="10" type="ORF">L2W38_08405</name>
</gene>
<keyword evidence="2 10" id="KW-0328">Glycosyltransferase</keyword>
<dbReference type="GO" id="GO:0016757">
    <property type="term" value="F:glycosyltransferase activity"/>
    <property type="evidence" value="ECO:0007669"/>
    <property type="project" value="UniProtKB-KW"/>
</dbReference>
<evidence type="ECO:0000256" key="6">
    <source>
        <dbReference type="ARBA" id="ARBA00022989"/>
    </source>
</evidence>
<sequence>MTPELSVVVPVYNEEESLPELFRRVLPVLESLSRSYELILVDDGSRDRSLALSLKFREKREDRVKVVELNGNFGQHMAIIAGFSISRGKMVITMDADLQNPPEEIPRIVAAMERGHDVVGTIRKFRQDPLFRKAASKIVNAVTNRITGLRLHDYGCMLRGYDRRIVDLILQCRETTTFIPALGQKFAVNPVEITVRHSERAKGESKYGLFRLIRLNFDLMTGFSIAPLQAVTVTGMTVAVMSLLFTAFLILRRIVLGPEAEGLFTLMAINFFLMGVTMISVGIGGEYIGRVYQEVRQRPRYVVRQVYQEEEEL</sequence>
<keyword evidence="11" id="KW-1185">Reference proteome</keyword>
<evidence type="ECO:0000313" key="11">
    <source>
        <dbReference type="Proteomes" id="UP001200430"/>
    </source>
</evidence>
<dbReference type="InterPro" id="IPR001173">
    <property type="entry name" value="Glyco_trans_2-like"/>
</dbReference>
<evidence type="ECO:0000256" key="5">
    <source>
        <dbReference type="ARBA" id="ARBA00022985"/>
    </source>
</evidence>
<evidence type="ECO:0000259" key="9">
    <source>
        <dbReference type="Pfam" id="PF00535"/>
    </source>
</evidence>
<evidence type="ECO:0000256" key="2">
    <source>
        <dbReference type="ARBA" id="ARBA00022676"/>
    </source>
</evidence>
<keyword evidence="4 8" id="KW-0812">Transmembrane</keyword>
<keyword evidence="6 8" id="KW-1133">Transmembrane helix</keyword>
<evidence type="ECO:0000256" key="7">
    <source>
        <dbReference type="ARBA" id="ARBA00023136"/>
    </source>
</evidence>
<dbReference type="PANTHER" id="PTHR48090">
    <property type="entry name" value="UNDECAPRENYL-PHOSPHATE 4-DEOXY-4-FORMAMIDO-L-ARABINOSE TRANSFERASE-RELATED"/>
    <property type="match status" value="1"/>
</dbReference>
<dbReference type="CDD" id="cd04187">
    <property type="entry name" value="DPM1_like_bac"/>
    <property type="match status" value="1"/>
</dbReference>
<evidence type="ECO:0000256" key="1">
    <source>
        <dbReference type="ARBA" id="ARBA00022475"/>
    </source>
</evidence>
<organism evidence="10 11">
    <name type="scientific">Dethiosulfovibrio marinus</name>
    <dbReference type="NCBI Taxonomy" id="133532"/>
    <lineage>
        <taxon>Bacteria</taxon>
        <taxon>Thermotogati</taxon>
        <taxon>Synergistota</taxon>
        <taxon>Synergistia</taxon>
        <taxon>Synergistales</taxon>
        <taxon>Dethiosulfovibrionaceae</taxon>
        <taxon>Dethiosulfovibrio</taxon>
    </lineage>
</organism>
<dbReference type="InterPro" id="IPR029044">
    <property type="entry name" value="Nucleotide-diphossugar_trans"/>
</dbReference>